<feature type="compositionally biased region" description="Polar residues" evidence="9">
    <location>
        <begin position="596"/>
        <end position="619"/>
    </location>
</feature>
<feature type="compositionally biased region" description="Basic residues" evidence="9">
    <location>
        <begin position="959"/>
        <end position="968"/>
    </location>
</feature>
<evidence type="ECO:0000313" key="12">
    <source>
        <dbReference type="Proteomes" id="UP000746747"/>
    </source>
</evidence>
<dbReference type="SMART" id="SM00513">
    <property type="entry name" value="SAP"/>
    <property type="match status" value="1"/>
</dbReference>
<comment type="caution">
    <text evidence="11">The sequence shown here is derived from an EMBL/GenBank/DDBJ whole genome shotgun (WGS) entry which is preliminary data.</text>
</comment>
<dbReference type="Pfam" id="PF02037">
    <property type="entry name" value="SAP"/>
    <property type="match status" value="1"/>
</dbReference>
<keyword evidence="12" id="KW-1185">Reference proteome</keyword>
<accession>A0A8J2MB82</accession>
<dbReference type="Proteomes" id="UP000746747">
    <property type="component" value="Unassembled WGS sequence"/>
</dbReference>
<dbReference type="GO" id="GO:0005634">
    <property type="term" value="C:nucleus"/>
    <property type="evidence" value="ECO:0007669"/>
    <property type="project" value="UniProtKB-SubCell"/>
</dbReference>
<feature type="compositionally biased region" description="Low complexity" evidence="9">
    <location>
        <begin position="620"/>
        <end position="630"/>
    </location>
</feature>
<evidence type="ECO:0000256" key="6">
    <source>
        <dbReference type="ARBA" id="ARBA00023242"/>
    </source>
</evidence>
<dbReference type="InterPro" id="IPR036361">
    <property type="entry name" value="SAP_dom_sf"/>
</dbReference>
<dbReference type="Gene3D" id="6.10.150.10">
    <property type="match status" value="1"/>
</dbReference>
<dbReference type="PROSITE" id="PS51073">
    <property type="entry name" value="RPEL"/>
    <property type="match status" value="2"/>
</dbReference>
<evidence type="ECO:0000256" key="3">
    <source>
        <dbReference type="ARBA" id="ARBA00023015"/>
    </source>
</evidence>
<evidence type="ECO:0000256" key="1">
    <source>
        <dbReference type="ARBA" id="ARBA00004123"/>
    </source>
</evidence>
<feature type="compositionally biased region" description="Polar residues" evidence="9">
    <location>
        <begin position="168"/>
        <end position="182"/>
    </location>
</feature>
<feature type="repeat" description="RPEL" evidence="7">
    <location>
        <begin position="81"/>
        <end position="106"/>
    </location>
</feature>
<feature type="region of interest" description="Disordered" evidence="9">
    <location>
        <begin position="167"/>
        <end position="196"/>
    </location>
</feature>
<dbReference type="OrthoDB" id="197676at2759"/>
<dbReference type="GO" id="GO:0003713">
    <property type="term" value="F:transcription coactivator activity"/>
    <property type="evidence" value="ECO:0007669"/>
    <property type="project" value="TreeGrafter"/>
</dbReference>
<keyword evidence="3" id="KW-0805">Transcription regulation</keyword>
<keyword evidence="2" id="KW-0677">Repeat</keyword>
<organism evidence="11 12">
    <name type="scientific">Cercopithifilaria johnstoni</name>
    <dbReference type="NCBI Taxonomy" id="2874296"/>
    <lineage>
        <taxon>Eukaryota</taxon>
        <taxon>Metazoa</taxon>
        <taxon>Ecdysozoa</taxon>
        <taxon>Nematoda</taxon>
        <taxon>Chromadorea</taxon>
        <taxon>Rhabditida</taxon>
        <taxon>Spirurina</taxon>
        <taxon>Spiruromorpha</taxon>
        <taxon>Filarioidea</taxon>
        <taxon>Onchocercidae</taxon>
        <taxon>Cercopithifilaria</taxon>
    </lineage>
</organism>
<dbReference type="SUPFAM" id="SSF68906">
    <property type="entry name" value="SAP domain"/>
    <property type="match status" value="1"/>
</dbReference>
<feature type="region of interest" description="Disordered" evidence="9">
    <location>
        <begin position="259"/>
        <end position="282"/>
    </location>
</feature>
<evidence type="ECO:0000313" key="11">
    <source>
        <dbReference type="EMBL" id="CAG9537687.1"/>
    </source>
</evidence>
<dbReference type="AlphaFoldDB" id="A0A8J2MB82"/>
<proteinExistence type="predicted"/>
<comment type="subcellular location">
    <subcellularLocation>
        <location evidence="1">Nucleus</location>
    </subcellularLocation>
</comment>
<feature type="domain" description="SAP" evidence="10">
    <location>
        <begin position="348"/>
        <end position="382"/>
    </location>
</feature>
<gene>
    <name evidence="11" type="ORF">CJOHNSTONI_LOCUS7469</name>
</gene>
<evidence type="ECO:0000256" key="8">
    <source>
        <dbReference type="SAM" id="Coils"/>
    </source>
</evidence>
<evidence type="ECO:0000256" key="5">
    <source>
        <dbReference type="ARBA" id="ARBA00023163"/>
    </source>
</evidence>
<dbReference type="GO" id="GO:0045944">
    <property type="term" value="P:positive regulation of transcription by RNA polymerase II"/>
    <property type="evidence" value="ECO:0007669"/>
    <property type="project" value="TreeGrafter"/>
</dbReference>
<reference evidence="11" key="1">
    <citation type="submission" date="2021-09" db="EMBL/GenBank/DDBJ databases">
        <authorList>
            <consortium name="Pathogen Informatics"/>
        </authorList>
    </citation>
    <scope>NUCLEOTIDE SEQUENCE</scope>
</reference>
<evidence type="ECO:0000256" key="2">
    <source>
        <dbReference type="ARBA" id="ARBA00022737"/>
    </source>
</evidence>
<dbReference type="SMART" id="SM00707">
    <property type="entry name" value="RPEL"/>
    <property type="match status" value="2"/>
</dbReference>
<evidence type="ECO:0000259" key="10">
    <source>
        <dbReference type="PROSITE" id="PS50800"/>
    </source>
</evidence>
<feature type="repeat" description="RPEL" evidence="7">
    <location>
        <begin position="36"/>
        <end position="61"/>
    </location>
</feature>
<feature type="region of interest" description="Disordered" evidence="9">
    <location>
        <begin position="954"/>
        <end position="976"/>
    </location>
</feature>
<feature type="region of interest" description="Disordered" evidence="9">
    <location>
        <begin position="596"/>
        <end position="632"/>
    </location>
</feature>
<keyword evidence="5" id="KW-0804">Transcription</keyword>
<protein>
    <recommendedName>
        <fullName evidence="10">SAP domain-containing protein</fullName>
    </recommendedName>
</protein>
<dbReference type="InterPro" id="IPR004018">
    <property type="entry name" value="RPEL_repeat"/>
</dbReference>
<dbReference type="PROSITE" id="PS50800">
    <property type="entry name" value="SAP"/>
    <property type="match status" value="1"/>
</dbReference>
<keyword evidence="4 8" id="KW-0175">Coiled coil</keyword>
<evidence type="ECO:0000256" key="9">
    <source>
        <dbReference type="SAM" id="MobiDB-lite"/>
    </source>
</evidence>
<keyword evidence="6" id="KW-0539">Nucleus</keyword>
<dbReference type="PANTHER" id="PTHR22793">
    <property type="entry name" value="MYOCARDIN-RELATED TRANSCRIPTION FACTOR-RELATED"/>
    <property type="match status" value="1"/>
</dbReference>
<evidence type="ECO:0000256" key="7">
    <source>
        <dbReference type="PROSITE-ProRule" id="PRU00401"/>
    </source>
</evidence>
<dbReference type="InterPro" id="IPR003034">
    <property type="entry name" value="SAP_dom"/>
</dbReference>
<dbReference type="Gene3D" id="1.10.720.30">
    <property type="entry name" value="SAP domain"/>
    <property type="match status" value="1"/>
</dbReference>
<name>A0A8J2MB82_9BILA</name>
<dbReference type="PANTHER" id="PTHR22793:SF12">
    <property type="entry name" value="MYOCARDIN-RELATED TRANSCRIPTION FACTOR, ISOFORM H"/>
    <property type="match status" value="1"/>
</dbReference>
<dbReference type="Pfam" id="PF02755">
    <property type="entry name" value="RPEL"/>
    <property type="match status" value="1"/>
</dbReference>
<evidence type="ECO:0000256" key="4">
    <source>
        <dbReference type="ARBA" id="ARBA00023054"/>
    </source>
</evidence>
<dbReference type="EMBL" id="CAKAEH010001572">
    <property type="protein sequence ID" value="CAG9537687.1"/>
    <property type="molecule type" value="Genomic_DNA"/>
</dbReference>
<feature type="coiled-coil region" evidence="8">
    <location>
        <begin position="732"/>
        <end position="766"/>
    </location>
</feature>
<sequence length="1247" mass="138255">MGSFTQANTKISISVTVLTTEGGDRQKSVLRSKERDALKRKIEQRPSKQKLVTQHILLTASNADPSIQQKAEELKRCKLKDDLNKKLQHRPGPLELITKKILQADAELEQAIQEGRLLFTKTTQTKGSENEGKQSEMEVISATPACAYQRKLPNVCLAKSKVRKKGSQYRTPYDQTLPSPNARSKLKLQDSSATDYQGPETINDSLVTHGVSYVSDNASLLNVGEQSENTREMQSSYDLLLQQQQLFLQWQREVEESRALSTSQEEEGRHCPDECVTSSATSPCMTTSAQSSLVSSDYVQNGVQSVISEQMQETQQCCQCSSANFNYSGISSGTVNSVSDSEKPRTRLADYRVQDLKNECKKRQLPVSGAKPQLLERLRPYEESILNHYGGTVLTDPSSDLISVSSPAPDVVTQSNRLPPISNVISDYGHKHSISPLVQQTQSAQQHSLVVQLPPAQQHQHQILHLVDANGAVVATATVPHSVQCCCMSSEYPLTTNITLSGSTTQSTDVRSQQQLPTTTEVTQNVVQQVQTEPTFSFAQLGSGGQFTLVRTSSVEQLQQQSHVMHSSQAGLHHQQQQTQLIQGIMPENPVLSCHLSRSTTSPDQPQTGGSHQMTGTPSRITQQQQRQIQHAGTGTATCPAVKQQNCHSQFLICNNVTRHNLKDGTAVSQNALCPPLQSALPHCSPIMADSASGSSPDIPSPPNNAEKVAARKYPAHIDPSDTNALLSATTLSIHEEMLRFQQRKIEELQKELHRSQQQLKHQQQVILAAKKAQQAKRQEDGHLEGNQQQSEADLWLNQLDIKHLNKFHIQLFLQHKLQLQQMQAQITEQQNLASTEEKLQEELHVEQAVQDIVRLIKQDARTALLIVQLLRRYQLERSHAVPAAAQVEDQSCETEVQNSVKVDSNTLEPITVVSSEHQCVSLADITMESIQNTPQQKAGVIIISEDELQRYVPTSTHPKPKSRKKNNVIRAKADNADSQEKIPGSVDMEEIFKQVLENASKALMESDAEKRSKTNLISSPSCFPEEFQIQKATSSPLRQHESDSCRIEDSSGRNSTALPSCDQLIQPYTKAPPASTLYSTKQRMETDVTDIRFKDRVEIFEEGTVGALQTFQYSKNQAFDDLMDVLRDDQAGVNGLKSNNLDFGTGTAYESDELTTLLGDDWFQQDCAIPAMPVCSHVTQRYTISSPGVLNEKTDNLDERTSSQNDPLISSFDNQAVDQNIGMDWLDMMLPSPSSDMDTSGVDSIQ</sequence>
<dbReference type="InterPro" id="IPR043451">
    <property type="entry name" value="Myocardin-like"/>
</dbReference>